<gene>
    <name evidence="1" type="ORF">BRLA_c037230</name>
</gene>
<dbReference type="AlphaFoldDB" id="A0A075RFA9"/>
<name>A0A075RFA9_BRELA</name>
<evidence type="ECO:0000313" key="2">
    <source>
        <dbReference type="Proteomes" id="UP000005850"/>
    </source>
</evidence>
<organism evidence="1 2">
    <name type="scientific">Brevibacillus laterosporus LMG 15441</name>
    <dbReference type="NCBI Taxonomy" id="1042163"/>
    <lineage>
        <taxon>Bacteria</taxon>
        <taxon>Bacillati</taxon>
        <taxon>Bacillota</taxon>
        <taxon>Bacilli</taxon>
        <taxon>Bacillales</taxon>
        <taxon>Paenibacillaceae</taxon>
        <taxon>Brevibacillus</taxon>
    </lineage>
</organism>
<keyword evidence="2" id="KW-1185">Reference proteome</keyword>
<dbReference type="KEGG" id="blr:BRLA_c037230"/>
<accession>A0A075RFA9</accession>
<evidence type="ECO:0000313" key="1">
    <source>
        <dbReference type="EMBL" id="AIG28025.1"/>
    </source>
</evidence>
<dbReference type="EMBL" id="CP007806">
    <property type="protein sequence ID" value="AIG28025.1"/>
    <property type="molecule type" value="Genomic_DNA"/>
</dbReference>
<dbReference type="Proteomes" id="UP000005850">
    <property type="component" value="Chromosome"/>
</dbReference>
<proteinExistence type="predicted"/>
<sequence>MKIAGEKLLLFLVSNKDLDFICRIELRSELMVIRGLCRV</sequence>
<protein>
    <submittedName>
        <fullName evidence="1">Uncharacterized protein</fullName>
    </submittedName>
</protein>
<reference evidence="1 2" key="1">
    <citation type="journal article" date="2011" name="J. Bacteriol.">
        <title>Genome sequence of Brevibacillus laterosporus LMG 15441, a pathogen of invertebrates.</title>
        <authorList>
            <person name="Djukic M."/>
            <person name="Poehlein A."/>
            <person name="Thurmer A."/>
            <person name="Daniel R."/>
        </authorList>
    </citation>
    <scope>NUCLEOTIDE SEQUENCE [LARGE SCALE GENOMIC DNA]</scope>
    <source>
        <strain evidence="1 2">LMG 15441</strain>
    </source>
</reference>
<dbReference type="HOGENOM" id="CLU_3305848_0_0_9"/>